<dbReference type="GO" id="GO:0015297">
    <property type="term" value="F:antiporter activity"/>
    <property type="evidence" value="ECO:0007669"/>
    <property type="project" value="UniProtKB-KW"/>
</dbReference>
<evidence type="ECO:0000256" key="3">
    <source>
        <dbReference type="ARBA" id="ARBA00022449"/>
    </source>
</evidence>
<dbReference type="STRING" id="197479.BFW38_08825"/>
<dbReference type="Proteomes" id="UP000094291">
    <property type="component" value="Unassembled WGS sequence"/>
</dbReference>
<dbReference type="AlphaFoldDB" id="A0A1E2V9U7"/>
<dbReference type="SUPFAM" id="SSF51735">
    <property type="entry name" value="NAD(P)-binding Rossmann-fold domains"/>
    <property type="match status" value="1"/>
</dbReference>
<feature type="transmembrane region" description="Helical" evidence="9">
    <location>
        <begin position="332"/>
        <end position="352"/>
    </location>
</feature>
<feature type="transmembrane region" description="Helical" evidence="9">
    <location>
        <begin position="185"/>
        <end position="206"/>
    </location>
</feature>
<dbReference type="PANTHER" id="PTHR32507">
    <property type="entry name" value="NA(+)/H(+) ANTIPORTER 1"/>
    <property type="match status" value="1"/>
</dbReference>
<keyword evidence="8 9" id="KW-0472">Membrane</keyword>
<dbReference type="Pfam" id="PF00999">
    <property type="entry name" value="Na_H_Exchanger"/>
    <property type="match status" value="1"/>
</dbReference>
<evidence type="ECO:0000256" key="9">
    <source>
        <dbReference type="SAM" id="Phobius"/>
    </source>
</evidence>
<comment type="subcellular location">
    <subcellularLocation>
        <location evidence="1">Cell membrane</location>
        <topology evidence="1">Multi-pass membrane protein</topology>
    </subcellularLocation>
</comment>
<evidence type="ECO:0000259" key="10">
    <source>
        <dbReference type="Pfam" id="PF00999"/>
    </source>
</evidence>
<feature type="transmembrane region" description="Helical" evidence="9">
    <location>
        <begin position="294"/>
        <end position="311"/>
    </location>
</feature>
<dbReference type="OrthoDB" id="570124at2"/>
<dbReference type="PANTHER" id="PTHR32507:SF0">
    <property type="entry name" value="NA(+)_H(+) ANTIPORTER 2-RELATED"/>
    <property type="match status" value="1"/>
</dbReference>
<dbReference type="InterPro" id="IPR038770">
    <property type="entry name" value="Na+/solute_symporter_sf"/>
</dbReference>
<sequence length="612" mass="66826">MTQPALVLAAIGLLSLACQWLSWRLRQPAILLLLLSGIVVGPWLEWLKPDALFGDLLFPVVSLAVAIILFEGALTLKLSEIREHGRVVRRLVTSGMLVNGAVISAGAVVLLDFSWPMAALLGAVTVVTGPTVIVPMLRSVRPTAAVSRILRWEGILIDPIGALLAVLVFEYVVALQTGASHWHSLWVFGETLCLGLILGAMGGQLLGWVLKHHWLPHYLHNLGVLTFVLALFALSNAILHESGLLTVTVMGMWLANMRGVDLEDILEFKETLSVLLISGLFILLAARLDLAAMMGLGGAALALLALILWVARPLNVMISTRGSDLSWRERLLLAWIGPRGIVAAAVSALFALKLEALDVPQAEMLVPLVFLVIIGSVLLQSLTSRTLAAWLKVQAPPPSGFLFMGANPLARALGQILKTHNVRVVLADPNWDLVQEARMAGLEVYYGNPLSEHAAQHLDLTGIGHLLAISPYRQLNSLVGYHFRDMFDTRQVFMVNEGANNSRQDSEQVHARLTRLFDGQITYAQLASMMAQGGEVKETKLTENFSFDDYLDHHQRCVLPLLAIDPKGRIRVFSERSQWDVGPGWRLVALLPSAESHFTFSGSGHLARMASS</sequence>
<protein>
    <recommendedName>
        <fullName evidence="10">Cation/H+ exchanger transmembrane domain-containing protein</fullName>
    </recommendedName>
</protein>
<comment type="caution">
    <text evidence="11">The sequence shown here is derived from an EMBL/GenBank/DDBJ whole genome shotgun (WGS) entry which is preliminary data.</text>
</comment>
<evidence type="ECO:0000256" key="2">
    <source>
        <dbReference type="ARBA" id="ARBA00022448"/>
    </source>
</evidence>
<reference evidence="11 12" key="1">
    <citation type="submission" date="2016-08" db="EMBL/GenBank/DDBJ databases">
        <authorList>
            <person name="Seilhamer J.J."/>
        </authorList>
    </citation>
    <scope>NUCLEOTIDE SEQUENCE [LARGE SCALE GENOMIC DNA]</scope>
    <source>
        <strain evidence="11 12">PH27A</strain>
    </source>
</reference>
<evidence type="ECO:0000256" key="8">
    <source>
        <dbReference type="ARBA" id="ARBA00023136"/>
    </source>
</evidence>
<organism evidence="11 12">
    <name type="scientific">Terasakiispira papahanaumokuakeensis</name>
    <dbReference type="NCBI Taxonomy" id="197479"/>
    <lineage>
        <taxon>Bacteria</taxon>
        <taxon>Pseudomonadati</taxon>
        <taxon>Pseudomonadota</taxon>
        <taxon>Gammaproteobacteria</taxon>
        <taxon>Oceanospirillales</taxon>
        <taxon>Terasakiispira</taxon>
    </lineage>
</organism>
<feature type="transmembrane region" description="Helical" evidence="9">
    <location>
        <begin position="28"/>
        <end position="44"/>
    </location>
</feature>
<evidence type="ECO:0000313" key="12">
    <source>
        <dbReference type="Proteomes" id="UP000094291"/>
    </source>
</evidence>
<keyword evidence="2" id="KW-0813">Transport</keyword>
<accession>A0A1E2V9U7</accession>
<evidence type="ECO:0000256" key="5">
    <source>
        <dbReference type="ARBA" id="ARBA00022692"/>
    </source>
</evidence>
<dbReference type="GO" id="GO:0005886">
    <property type="term" value="C:plasma membrane"/>
    <property type="evidence" value="ECO:0007669"/>
    <property type="project" value="UniProtKB-SubCell"/>
</dbReference>
<evidence type="ECO:0000313" key="11">
    <source>
        <dbReference type="EMBL" id="ODC03632.1"/>
    </source>
</evidence>
<feature type="transmembrane region" description="Helical" evidence="9">
    <location>
        <begin position="364"/>
        <end position="382"/>
    </location>
</feature>
<keyword evidence="5 9" id="KW-0812">Transmembrane</keyword>
<dbReference type="Gene3D" id="3.40.50.720">
    <property type="entry name" value="NAD(P)-binding Rossmann-like Domain"/>
    <property type="match status" value="1"/>
</dbReference>
<keyword evidence="6 9" id="KW-1133">Transmembrane helix</keyword>
<dbReference type="EMBL" id="MDTQ01000001">
    <property type="protein sequence ID" value="ODC03632.1"/>
    <property type="molecule type" value="Genomic_DNA"/>
</dbReference>
<feature type="transmembrane region" description="Helical" evidence="9">
    <location>
        <begin position="91"/>
        <end position="111"/>
    </location>
</feature>
<keyword evidence="7" id="KW-0406">Ion transport</keyword>
<feature type="transmembrane region" description="Helical" evidence="9">
    <location>
        <begin position="56"/>
        <end position="79"/>
    </location>
</feature>
<proteinExistence type="predicted"/>
<feature type="transmembrane region" description="Helical" evidence="9">
    <location>
        <begin position="117"/>
        <end position="137"/>
    </location>
</feature>
<dbReference type="InterPro" id="IPR006153">
    <property type="entry name" value="Cation/H_exchanger_TM"/>
</dbReference>
<evidence type="ECO:0000256" key="6">
    <source>
        <dbReference type="ARBA" id="ARBA00022989"/>
    </source>
</evidence>
<dbReference type="RefSeq" id="WP_068998048.1">
    <property type="nucleotide sequence ID" value="NZ_MDTQ01000001.1"/>
</dbReference>
<dbReference type="InterPro" id="IPR036291">
    <property type="entry name" value="NAD(P)-bd_dom_sf"/>
</dbReference>
<keyword evidence="12" id="KW-1185">Reference proteome</keyword>
<evidence type="ECO:0000256" key="4">
    <source>
        <dbReference type="ARBA" id="ARBA00022475"/>
    </source>
</evidence>
<dbReference type="GO" id="GO:1902600">
    <property type="term" value="P:proton transmembrane transport"/>
    <property type="evidence" value="ECO:0007669"/>
    <property type="project" value="InterPro"/>
</dbReference>
<feature type="domain" description="Cation/H+ exchanger transmembrane" evidence="10">
    <location>
        <begin position="14"/>
        <end position="389"/>
    </location>
</feature>
<feature type="transmembrane region" description="Helical" evidence="9">
    <location>
        <begin position="6"/>
        <end position="23"/>
    </location>
</feature>
<evidence type="ECO:0000256" key="7">
    <source>
        <dbReference type="ARBA" id="ARBA00023065"/>
    </source>
</evidence>
<keyword evidence="3" id="KW-0050">Antiport</keyword>
<dbReference type="Gene3D" id="1.20.1530.20">
    <property type="match status" value="1"/>
</dbReference>
<evidence type="ECO:0000256" key="1">
    <source>
        <dbReference type="ARBA" id="ARBA00004651"/>
    </source>
</evidence>
<name>A0A1E2V9U7_9GAMM</name>
<keyword evidence="4" id="KW-1003">Cell membrane</keyword>
<feature type="transmembrane region" description="Helical" evidence="9">
    <location>
        <begin position="218"/>
        <end position="238"/>
    </location>
</feature>
<gene>
    <name evidence="11" type="ORF">BFW38_08825</name>
</gene>
<feature type="transmembrane region" description="Helical" evidence="9">
    <location>
        <begin position="149"/>
        <end position="173"/>
    </location>
</feature>